<evidence type="ECO:0000256" key="2">
    <source>
        <dbReference type="ARBA" id="ARBA00006890"/>
    </source>
</evidence>
<gene>
    <name evidence="9" type="primary">gtaB</name>
    <name evidence="9" type="ORF">CM240_2046</name>
</gene>
<protein>
    <recommendedName>
        <fullName evidence="3 7">UTP--glucose-1-phosphate uridylyltransferase</fullName>
        <ecNumber evidence="3 7">2.7.7.9</ecNumber>
    </recommendedName>
    <alternativeName>
        <fullName evidence="7">UDP-glucose pyrophosphorylase</fullName>
    </alternativeName>
</protein>
<keyword evidence="4 7" id="KW-0808">Transferase</keyword>
<feature type="domain" description="Nucleotidyl transferase" evidence="8">
    <location>
        <begin position="5"/>
        <end position="267"/>
    </location>
</feature>
<evidence type="ECO:0000256" key="3">
    <source>
        <dbReference type="ARBA" id="ARBA00012415"/>
    </source>
</evidence>
<dbReference type="GO" id="GO:0006011">
    <property type="term" value="P:UDP-alpha-D-glucose metabolic process"/>
    <property type="evidence" value="ECO:0007669"/>
    <property type="project" value="InterPro"/>
</dbReference>
<dbReference type="KEGG" id="clt:CM240_2046"/>
<dbReference type="RefSeq" id="WP_044038942.1">
    <property type="nucleotide sequence ID" value="NZ_HG917868.1"/>
</dbReference>
<accession>W6S016</accession>
<dbReference type="eggNOG" id="COG1210">
    <property type="taxonomic scope" value="Bacteria"/>
</dbReference>
<comment type="catalytic activity">
    <reaction evidence="6 7">
        <text>alpha-D-glucose 1-phosphate + UTP + H(+) = UDP-alpha-D-glucose + diphosphate</text>
        <dbReference type="Rhea" id="RHEA:19889"/>
        <dbReference type="ChEBI" id="CHEBI:15378"/>
        <dbReference type="ChEBI" id="CHEBI:33019"/>
        <dbReference type="ChEBI" id="CHEBI:46398"/>
        <dbReference type="ChEBI" id="CHEBI:58601"/>
        <dbReference type="ChEBI" id="CHEBI:58885"/>
        <dbReference type="EC" id="2.7.7.9"/>
    </reaction>
</comment>
<dbReference type="EMBL" id="HG917868">
    <property type="protein sequence ID" value="CDM69204.1"/>
    <property type="molecule type" value="Genomic_DNA"/>
</dbReference>
<evidence type="ECO:0000256" key="7">
    <source>
        <dbReference type="RuleBase" id="RU361259"/>
    </source>
</evidence>
<comment type="similarity">
    <text evidence="2 7">Belongs to the UDPGP type 2 family.</text>
</comment>
<keyword evidence="5 7" id="KW-0548">Nucleotidyltransferase</keyword>
<dbReference type="NCBIfam" id="TIGR01099">
    <property type="entry name" value="galU"/>
    <property type="match status" value="1"/>
</dbReference>
<proteinExistence type="inferred from homology"/>
<evidence type="ECO:0000256" key="6">
    <source>
        <dbReference type="ARBA" id="ARBA00048128"/>
    </source>
</evidence>
<dbReference type="PATRIC" id="fig|1216932.3.peg.2047"/>
<comment type="pathway">
    <text evidence="1">Glycolipid metabolism; diglucosyl-diacylglycerol biosynthesis.</text>
</comment>
<name>W6S016_9CLOT</name>
<evidence type="ECO:0000256" key="5">
    <source>
        <dbReference type="ARBA" id="ARBA00022695"/>
    </source>
</evidence>
<evidence type="ECO:0000313" key="10">
    <source>
        <dbReference type="Proteomes" id="UP000019426"/>
    </source>
</evidence>
<dbReference type="FunFam" id="3.90.550.10:FF:000045">
    <property type="entry name" value="UTP--glucose-1-phosphate uridylyltransferase"/>
    <property type="match status" value="1"/>
</dbReference>
<dbReference type="STRING" id="1216932.CM240_2046"/>
<dbReference type="GO" id="GO:0003983">
    <property type="term" value="F:UTP:glucose-1-phosphate uridylyltransferase activity"/>
    <property type="evidence" value="ECO:0007669"/>
    <property type="project" value="UniProtKB-EC"/>
</dbReference>
<dbReference type="InterPro" id="IPR029044">
    <property type="entry name" value="Nucleotide-diphossugar_trans"/>
</dbReference>
<dbReference type="PANTHER" id="PTHR43197:SF1">
    <property type="entry name" value="UTP--GLUCOSE-1-PHOSPHATE URIDYLYLTRANSFERASE"/>
    <property type="match status" value="1"/>
</dbReference>
<dbReference type="SUPFAM" id="SSF53448">
    <property type="entry name" value="Nucleotide-diphospho-sugar transferases"/>
    <property type="match status" value="1"/>
</dbReference>
<dbReference type="CDD" id="cd02541">
    <property type="entry name" value="UGPase_prokaryotic"/>
    <property type="match status" value="1"/>
</dbReference>
<keyword evidence="10" id="KW-1185">Reference proteome</keyword>
<dbReference type="Gene3D" id="3.90.550.10">
    <property type="entry name" value="Spore Coat Polysaccharide Biosynthesis Protein SpsA, Chain A"/>
    <property type="match status" value="1"/>
</dbReference>
<evidence type="ECO:0000256" key="1">
    <source>
        <dbReference type="ARBA" id="ARBA00005164"/>
    </source>
</evidence>
<reference evidence="9 10" key="1">
    <citation type="submission" date="2013-11" db="EMBL/GenBank/DDBJ databases">
        <title>Complete genome sequence of Clostridum sp. M2/40.</title>
        <authorList>
            <person name="Wibberg D."/>
            <person name="Puehler A."/>
            <person name="Schlueter A."/>
        </authorList>
    </citation>
    <scope>NUCLEOTIDE SEQUENCE [LARGE SCALE GENOMIC DNA]</scope>
    <source>
        <strain evidence="10">M2/40</strain>
    </source>
</reference>
<dbReference type="InterPro" id="IPR005771">
    <property type="entry name" value="GalU_uridylyltTrfase_bac/arc"/>
</dbReference>
<dbReference type="PANTHER" id="PTHR43197">
    <property type="entry name" value="UTP--GLUCOSE-1-PHOSPHATE URIDYLYLTRANSFERASE"/>
    <property type="match status" value="1"/>
</dbReference>
<organism evidence="9 10">
    <name type="scientific">Clostridium bornimense</name>
    <dbReference type="NCBI Taxonomy" id="1216932"/>
    <lineage>
        <taxon>Bacteria</taxon>
        <taxon>Bacillati</taxon>
        <taxon>Bacillota</taxon>
        <taxon>Clostridia</taxon>
        <taxon>Eubacteriales</taxon>
        <taxon>Clostridiaceae</taxon>
        <taxon>Clostridium</taxon>
    </lineage>
</organism>
<dbReference type="Proteomes" id="UP000019426">
    <property type="component" value="Chromosome M2/40_rep1"/>
</dbReference>
<evidence type="ECO:0000313" key="9">
    <source>
        <dbReference type="EMBL" id="CDM69204.1"/>
    </source>
</evidence>
<dbReference type="AlphaFoldDB" id="W6S016"/>
<dbReference type="Pfam" id="PF00483">
    <property type="entry name" value="NTP_transferase"/>
    <property type="match status" value="1"/>
</dbReference>
<sequence length="287" mass="32279">MKVKKAIIPAAGLGTRFLPATKAQPKEMLPIVDKPTIQYIIEEAVASGIEEILIITGKSKRAIEDHFDKSIELEMQLKESGKDDLLKVVEDITNLVDIHYIRQKEPKGLGHAIHCAKTFVGNEPFAVMLGDDVVDSEVPCLKQLIDCFNEYKTSVLGVQKVAEDQVSKYGIVEGIEIEDRVYKVKNLVEKPKEGETNSNTAILGRYIITPRIFDILEHTEPGKGGEIQLTDALQTLMGEEAMYAYNFEGRRYDVGDKLGFLQATVEYALKREELKDDFREYLKSLDL</sequence>
<dbReference type="OrthoDB" id="9803871at2"/>
<dbReference type="EC" id="2.7.7.9" evidence="3 7"/>
<dbReference type="InterPro" id="IPR005835">
    <property type="entry name" value="NTP_transferase_dom"/>
</dbReference>
<dbReference type="HOGENOM" id="CLU_029499_1_2_9"/>
<evidence type="ECO:0000259" key="8">
    <source>
        <dbReference type="Pfam" id="PF00483"/>
    </source>
</evidence>
<evidence type="ECO:0000256" key="4">
    <source>
        <dbReference type="ARBA" id="ARBA00022679"/>
    </source>
</evidence>